<dbReference type="PANTHER" id="PTHR43162">
    <property type="match status" value="1"/>
</dbReference>
<reference evidence="3" key="1">
    <citation type="journal article" date="2023" name="Mol. Phylogenet. Evol.">
        <title>Genome-scale phylogeny and comparative genomics of the fungal order Sordariales.</title>
        <authorList>
            <person name="Hensen N."/>
            <person name="Bonometti L."/>
            <person name="Westerberg I."/>
            <person name="Brannstrom I.O."/>
            <person name="Guillou S."/>
            <person name="Cros-Aarteil S."/>
            <person name="Calhoun S."/>
            <person name="Haridas S."/>
            <person name="Kuo A."/>
            <person name="Mondo S."/>
            <person name="Pangilinan J."/>
            <person name="Riley R."/>
            <person name="LaButti K."/>
            <person name="Andreopoulos B."/>
            <person name="Lipzen A."/>
            <person name="Chen C."/>
            <person name="Yan M."/>
            <person name="Daum C."/>
            <person name="Ng V."/>
            <person name="Clum A."/>
            <person name="Steindorff A."/>
            <person name="Ohm R.A."/>
            <person name="Martin F."/>
            <person name="Silar P."/>
            <person name="Natvig D.O."/>
            <person name="Lalanne C."/>
            <person name="Gautier V."/>
            <person name="Ament-Velasquez S.L."/>
            <person name="Kruys A."/>
            <person name="Hutchinson M.I."/>
            <person name="Powell A.J."/>
            <person name="Barry K."/>
            <person name="Miller A.N."/>
            <person name="Grigoriev I.V."/>
            <person name="Debuchy R."/>
            <person name="Gladieux P."/>
            <person name="Hiltunen Thoren M."/>
            <person name="Johannesson H."/>
        </authorList>
    </citation>
    <scope>NUCLEOTIDE SEQUENCE [LARGE SCALE GENOMIC DNA]</scope>
    <source>
        <strain evidence="3">CBS 284.82</strain>
    </source>
</reference>
<gene>
    <name evidence="2" type="ORF">C8A01DRAFT_18971</name>
</gene>
<protein>
    <submittedName>
        <fullName evidence="2">NAD(P)H azoreductase</fullName>
    </submittedName>
</protein>
<organism evidence="2 3">
    <name type="scientific">Parachaetomium inaequale</name>
    <dbReference type="NCBI Taxonomy" id="2588326"/>
    <lineage>
        <taxon>Eukaryota</taxon>
        <taxon>Fungi</taxon>
        <taxon>Dikarya</taxon>
        <taxon>Ascomycota</taxon>
        <taxon>Pezizomycotina</taxon>
        <taxon>Sordariomycetes</taxon>
        <taxon>Sordariomycetidae</taxon>
        <taxon>Sordariales</taxon>
        <taxon>Chaetomiaceae</taxon>
        <taxon>Parachaetomium</taxon>
    </lineage>
</organism>
<dbReference type="Gene3D" id="3.40.50.720">
    <property type="entry name" value="NAD(P)-binding Rossmann-like Domain"/>
    <property type="match status" value="1"/>
</dbReference>
<feature type="domain" description="NmrA-like" evidence="1">
    <location>
        <begin position="6"/>
        <end position="235"/>
    </location>
</feature>
<evidence type="ECO:0000259" key="1">
    <source>
        <dbReference type="Pfam" id="PF05368"/>
    </source>
</evidence>
<dbReference type="InterPro" id="IPR036291">
    <property type="entry name" value="NAD(P)-bd_dom_sf"/>
</dbReference>
<dbReference type="Pfam" id="PF05368">
    <property type="entry name" value="NmrA"/>
    <property type="match status" value="1"/>
</dbReference>
<dbReference type="EMBL" id="MU854491">
    <property type="protein sequence ID" value="KAK4034181.1"/>
    <property type="molecule type" value="Genomic_DNA"/>
</dbReference>
<dbReference type="AlphaFoldDB" id="A0AAN6SMT4"/>
<name>A0AAN6SMT4_9PEZI</name>
<sequence>MSPPNVIVFGPTGGVGSSTALTAHLTGARVSLAMRDPSKPIPALTGPHPTAFTRVQADLTDPASVRAAVTATAAKHAFIYLTFGTADNMAGAVTALKDAGVEFVVFLSSSGIRGEARDVQPAEFISWQHARVEMVLEEVFGAGGYVAVRPGYFATNLLQYREQVAKGGVVRMPYPGAPFDFVVPEDIGRVCGNLLVKGAQGAKGVVTLYGPQLVPQGEVLKAVGKALGKELEVEGFADDEEAVKFVMGNGLPEAGARFLVRAFKDSAEGRDVPDAREREEAVANILKYGGQEATTVDKWVEAISGKFAE</sequence>
<dbReference type="InterPro" id="IPR008030">
    <property type="entry name" value="NmrA-like"/>
</dbReference>
<dbReference type="PANTHER" id="PTHR43162:SF1">
    <property type="entry name" value="PRESTALK A DIFFERENTIATION PROTEIN A"/>
    <property type="match status" value="1"/>
</dbReference>
<dbReference type="SUPFAM" id="SSF51735">
    <property type="entry name" value="NAD(P)-binding Rossmann-fold domains"/>
    <property type="match status" value="1"/>
</dbReference>
<evidence type="ECO:0000313" key="2">
    <source>
        <dbReference type="EMBL" id="KAK4034181.1"/>
    </source>
</evidence>
<comment type="caution">
    <text evidence="2">The sequence shown here is derived from an EMBL/GenBank/DDBJ whole genome shotgun (WGS) entry which is preliminary data.</text>
</comment>
<accession>A0AAN6SMT4</accession>
<dbReference type="Proteomes" id="UP001303115">
    <property type="component" value="Unassembled WGS sequence"/>
</dbReference>
<dbReference type="InterPro" id="IPR051604">
    <property type="entry name" value="Ergot_Alk_Oxidoreductase"/>
</dbReference>
<proteinExistence type="predicted"/>
<evidence type="ECO:0000313" key="3">
    <source>
        <dbReference type="Proteomes" id="UP001303115"/>
    </source>
</evidence>
<keyword evidence="3" id="KW-1185">Reference proteome</keyword>